<evidence type="ECO:0000313" key="3">
    <source>
        <dbReference type="Proteomes" id="UP000229335"/>
    </source>
</evidence>
<evidence type="ECO:0000256" key="1">
    <source>
        <dbReference type="SAM" id="Phobius"/>
    </source>
</evidence>
<accession>A0A2M6WLW6</accession>
<sequence length="68" mass="8401">MEKIYITPKGFKEAHKFCASKKKRKKMVYYLLLLPRFFWRLARLPLIVIAPNLYYKRRQNERYIIPLP</sequence>
<proteinExistence type="predicted"/>
<organism evidence="2 3">
    <name type="scientific">Candidatus Falkowbacteria bacterium CG10_big_fil_rev_8_21_14_0_10_43_11</name>
    <dbReference type="NCBI Taxonomy" id="1974568"/>
    <lineage>
        <taxon>Bacteria</taxon>
        <taxon>Candidatus Falkowiibacteriota</taxon>
    </lineage>
</organism>
<dbReference type="Proteomes" id="UP000229335">
    <property type="component" value="Unassembled WGS sequence"/>
</dbReference>
<name>A0A2M6WLW6_9BACT</name>
<keyword evidence="1" id="KW-1133">Transmembrane helix</keyword>
<gene>
    <name evidence="2" type="ORF">COU00_02280</name>
</gene>
<dbReference type="EMBL" id="PFAS01000038">
    <property type="protein sequence ID" value="PIT93818.1"/>
    <property type="molecule type" value="Genomic_DNA"/>
</dbReference>
<keyword evidence="1" id="KW-0812">Transmembrane</keyword>
<dbReference type="AlphaFoldDB" id="A0A2M6WLW6"/>
<comment type="caution">
    <text evidence="2">The sequence shown here is derived from an EMBL/GenBank/DDBJ whole genome shotgun (WGS) entry which is preliminary data.</text>
</comment>
<evidence type="ECO:0000313" key="2">
    <source>
        <dbReference type="EMBL" id="PIT93818.1"/>
    </source>
</evidence>
<protein>
    <submittedName>
        <fullName evidence="2">Uncharacterized protein</fullName>
    </submittedName>
</protein>
<feature type="transmembrane region" description="Helical" evidence="1">
    <location>
        <begin position="37"/>
        <end position="55"/>
    </location>
</feature>
<reference evidence="3" key="1">
    <citation type="submission" date="2017-09" db="EMBL/GenBank/DDBJ databases">
        <title>Depth-based differentiation of microbial function through sediment-hosted aquifers and enrichment of novel symbionts in the deep terrestrial subsurface.</title>
        <authorList>
            <person name="Probst A.J."/>
            <person name="Ladd B."/>
            <person name="Jarett J.K."/>
            <person name="Geller-Mcgrath D.E."/>
            <person name="Sieber C.M.K."/>
            <person name="Emerson J.B."/>
            <person name="Anantharaman K."/>
            <person name="Thomas B.C."/>
            <person name="Malmstrom R."/>
            <person name="Stieglmeier M."/>
            <person name="Klingl A."/>
            <person name="Woyke T."/>
            <person name="Ryan C.M."/>
            <person name="Banfield J.F."/>
        </authorList>
    </citation>
    <scope>NUCLEOTIDE SEQUENCE [LARGE SCALE GENOMIC DNA]</scope>
</reference>
<keyword evidence="1" id="KW-0472">Membrane</keyword>